<reference evidence="3 4" key="1">
    <citation type="journal article" date="2024" name="Science">
        <title>Giant polyketide synthase enzymes in the biosynthesis of giant marine polyether toxins.</title>
        <authorList>
            <person name="Fallon T.R."/>
            <person name="Shende V.V."/>
            <person name="Wierzbicki I.H."/>
            <person name="Pendleton A.L."/>
            <person name="Watervoot N.F."/>
            <person name="Auber R.P."/>
            <person name="Gonzalez D.J."/>
            <person name="Wisecaver J.H."/>
            <person name="Moore B.S."/>
        </authorList>
    </citation>
    <scope>NUCLEOTIDE SEQUENCE [LARGE SCALE GENOMIC DNA]</scope>
    <source>
        <strain evidence="3 4">12B1</strain>
    </source>
</reference>
<dbReference type="AlphaFoldDB" id="A0AB34KA57"/>
<feature type="domain" description="Ubiquitin-like" evidence="2">
    <location>
        <begin position="117"/>
        <end position="187"/>
    </location>
</feature>
<sequence length="294" mass="31802">MRLTVGFGGAKHLIDDASSTTSVKELKLRLEPLTGLHMGHMRLIVKGKQPEDDVTLGALGVVDGAKLMLMRKGEDTSKRSRPTADSHPQEAGPSVTATDSTFPPKHDAIIAVGDGPITLIVAKGKQIYELRCDQTSTVGELKHMIQSSSGVEPAYQRLLVKGKEPSNGQTVSQLGLAKGGKLMLLFRDGHHREMEGMATLDTAQTELASLEQRWEGLQRKVKKRLLDAAAGIAELGAIEGLLAGLMQDLQNARLSEEGAARRSTQLDAMTRIGTEIEQLKKELTIADLDAQRRT</sequence>
<organism evidence="3 4">
    <name type="scientific">Prymnesium parvum</name>
    <name type="common">Toxic golden alga</name>
    <dbReference type="NCBI Taxonomy" id="97485"/>
    <lineage>
        <taxon>Eukaryota</taxon>
        <taxon>Haptista</taxon>
        <taxon>Haptophyta</taxon>
        <taxon>Prymnesiophyceae</taxon>
        <taxon>Prymnesiales</taxon>
        <taxon>Prymnesiaceae</taxon>
        <taxon>Prymnesium</taxon>
    </lineage>
</organism>
<dbReference type="EMBL" id="JBGBPQ010000001">
    <property type="protein sequence ID" value="KAL1529711.1"/>
    <property type="molecule type" value="Genomic_DNA"/>
</dbReference>
<dbReference type="GO" id="GO:0051087">
    <property type="term" value="F:protein-folding chaperone binding"/>
    <property type="evidence" value="ECO:0007669"/>
    <property type="project" value="InterPro"/>
</dbReference>
<feature type="domain" description="Ubiquitin-like" evidence="2">
    <location>
        <begin position="1"/>
        <end position="72"/>
    </location>
</feature>
<feature type="region of interest" description="Disordered" evidence="1">
    <location>
        <begin position="72"/>
        <end position="102"/>
    </location>
</feature>
<protein>
    <recommendedName>
        <fullName evidence="2">Ubiquitin-like domain-containing protein</fullName>
    </recommendedName>
</protein>
<dbReference type="PROSITE" id="PS50053">
    <property type="entry name" value="UBIQUITIN_2"/>
    <property type="match status" value="2"/>
</dbReference>
<accession>A0AB34KA57</accession>
<comment type="caution">
    <text evidence="3">The sequence shown here is derived from an EMBL/GenBank/DDBJ whole genome shotgun (WGS) entry which is preliminary data.</text>
</comment>
<evidence type="ECO:0000313" key="3">
    <source>
        <dbReference type="EMBL" id="KAL1529711.1"/>
    </source>
</evidence>
<dbReference type="Proteomes" id="UP001515480">
    <property type="component" value="Unassembled WGS sequence"/>
</dbReference>
<dbReference type="CDD" id="cd17039">
    <property type="entry name" value="Ubl_ubiquitin_like"/>
    <property type="match status" value="1"/>
</dbReference>
<gene>
    <name evidence="3" type="ORF">AB1Y20_000650</name>
</gene>
<name>A0AB34KA57_PRYPA</name>
<keyword evidence="4" id="KW-1185">Reference proteome</keyword>
<proteinExistence type="predicted"/>
<dbReference type="InterPro" id="IPR000626">
    <property type="entry name" value="Ubiquitin-like_dom"/>
</dbReference>
<dbReference type="SMART" id="SM00213">
    <property type="entry name" value="UBQ"/>
    <property type="match status" value="2"/>
</dbReference>
<evidence type="ECO:0000313" key="4">
    <source>
        <dbReference type="Proteomes" id="UP001515480"/>
    </source>
</evidence>
<evidence type="ECO:0000256" key="1">
    <source>
        <dbReference type="SAM" id="MobiDB-lite"/>
    </source>
</evidence>
<evidence type="ECO:0000259" key="2">
    <source>
        <dbReference type="PROSITE" id="PS50053"/>
    </source>
</evidence>
<feature type="compositionally biased region" description="Basic and acidic residues" evidence="1">
    <location>
        <begin position="72"/>
        <end position="88"/>
    </location>
</feature>
<dbReference type="Gene3D" id="3.10.20.90">
    <property type="entry name" value="Phosphatidylinositol 3-kinase Catalytic Subunit, Chain A, domain 1"/>
    <property type="match status" value="2"/>
</dbReference>
<dbReference type="InterPro" id="IPR039773">
    <property type="entry name" value="BAG_chaperone_regulator"/>
</dbReference>
<dbReference type="PANTHER" id="PTHR12329">
    <property type="entry name" value="BCL2-ASSOCIATED ATHANOGENE"/>
    <property type="match status" value="1"/>
</dbReference>
<dbReference type="InterPro" id="IPR029071">
    <property type="entry name" value="Ubiquitin-like_domsf"/>
</dbReference>
<dbReference type="SUPFAM" id="SSF54236">
    <property type="entry name" value="Ubiquitin-like"/>
    <property type="match status" value="2"/>
</dbReference>
<dbReference type="Pfam" id="PF00240">
    <property type="entry name" value="ubiquitin"/>
    <property type="match status" value="2"/>
</dbReference>